<organism evidence="3 4">
    <name type="scientific">Caballeronia calidae</name>
    <dbReference type="NCBI Taxonomy" id="1777139"/>
    <lineage>
        <taxon>Bacteria</taxon>
        <taxon>Pseudomonadati</taxon>
        <taxon>Pseudomonadota</taxon>
        <taxon>Betaproteobacteria</taxon>
        <taxon>Burkholderiales</taxon>
        <taxon>Burkholderiaceae</taxon>
        <taxon>Caballeronia</taxon>
    </lineage>
</organism>
<proteinExistence type="predicted"/>
<keyword evidence="3" id="KW-0547">Nucleotide-binding</keyword>
<feature type="domain" description="DNA2/NAM7 helicase helicase" evidence="1">
    <location>
        <begin position="726"/>
        <end position="800"/>
    </location>
</feature>
<dbReference type="InterPro" id="IPR041677">
    <property type="entry name" value="DNA2/NAM7_AAA_11"/>
</dbReference>
<dbReference type="Pfam" id="PF13086">
    <property type="entry name" value="AAA_11"/>
    <property type="match status" value="2"/>
</dbReference>
<keyword evidence="3" id="KW-0347">Helicase</keyword>
<evidence type="ECO:0000313" key="3">
    <source>
        <dbReference type="EMBL" id="SAK99753.1"/>
    </source>
</evidence>
<keyword evidence="3" id="KW-0378">Hydrolase</keyword>
<dbReference type="AlphaFoldDB" id="A0A158DZ00"/>
<dbReference type="SUPFAM" id="SSF52540">
    <property type="entry name" value="P-loop containing nucleoside triphosphate hydrolases"/>
    <property type="match status" value="1"/>
</dbReference>
<feature type="domain" description="DNA2/NAM7 helicase helicase" evidence="1">
    <location>
        <begin position="409"/>
        <end position="497"/>
    </location>
</feature>
<dbReference type="PANTHER" id="PTHR10887">
    <property type="entry name" value="DNA2/NAM7 HELICASE FAMILY"/>
    <property type="match status" value="1"/>
</dbReference>
<dbReference type="EMBL" id="FCOX02000040">
    <property type="protein sequence ID" value="SAK99753.1"/>
    <property type="molecule type" value="Genomic_DNA"/>
</dbReference>
<dbReference type="InterPro" id="IPR027417">
    <property type="entry name" value="P-loop_NTPase"/>
</dbReference>
<dbReference type="InterPro" id="IPR045055">
    <property type="entry name" value="DNA2/NAM7-like"/>
</dbReference>
<evidence type="ECO:0000313" key="4">
    <source>
        <dbReference type="Proteomes" id="UP000071859"/>
    </source>
</evidence>
<reference evidence="3" key="1">
    <citation type="submission" date="2016-01" db="EMBL/GenBank/DDBJ databases">
        <authorList>
            <person name="Peeters C."/>
        </authorList>
    </citation>
    <scope>NUCLEOTIDE SEQUENCE</scope>
    <source>
        <strain evidence="3">LMG 29321</strain>
    </source>
</reference>
<comment type="caution">
    <text evidence="3">The sequence shown here is derived from an EMBL/GenBank/DDBJ whole genome shotgun (WGS) entry which is preliminary data.</text>
</comment>
<name>A0A158DZ00_9BURK</name>
<dbReference type="Pfam" id="PF13087">
    <property type="entry name" value="AAA_12"/>
    <property type="match status" value="1"/>
</dbReference>
<dbReference type="Proteomes" id="UP000071859">
    <property type="component" value="Unassembled WGS sequence"/>
</dbReference>
<protein>
    <submittedName>
        <fullName evidence="3">DNA helicase</fullName>
    </submittedName>
</protein>
<dbReference type="InterPro" id="IPR047187">
    <property type="entry name" value="SF1_C_Upf1"/>
</dbReference>
<keyword evidence="3" id="KW-0067">ATP-binding</keyword>
<feature type="domain" description="DNA2/NAM7 helicase-like C-terminal" evidence="2">
    <location>
        <begin position="825"/>
        <end position="1068"/>
    </location>
</feature>
<dbReference type="GO" id="GO:0004386">
    <property type="term" value="F:helicase activity"/>
    <property type="evidence" value="ECO:0007669"/>
    <property type="project" value="UniProtKB-KW"/>
</dbReference>
<accession>A0A158DZ00</accession>
<dbReference type="InterPro" id="IPR041679">
    <property type="entry name" value="DNA2/NAM7-like_C"/>
</dbReference>
<dbReference type="OrthoDB" id="9757917at2"/>
<dbReference type="RefSeq" id="WP_062609605.1">
    <property type="nucleotide sequence ID" value="NZ_FCOX02000040.1"/>
</dbReference>
<sequence length="1098" mass="122791">MQFADFPLLEPEVHFVRAAADPPAMPLRRNVEVSVSRDADGVLWLGYQDELIELDPDSCSKSFVSLADRRDLVWLLLKQLDDTLQLQTILPSGWTLLDEPVQIAVDEQNIATLAQRNAIDLYDSDKALAWLKKEFIVDGRKPWVAVLREAGSRTGDWTLIGQSWRAHLQGEAGGRVVVRRLLPQRAKGLEWTRMDGTFEFVEATAASQLLTPAARASFDQSVQNNGSYLALWRKYSEQEWQRSQRQAASLGVLEYRGVEEASDEGGVWRFHVAAEELRRFMDAWRALEADASLELEASTHHPDWRVELDKVAQSRRFRGTPEMRKDGQLLIRSWRKPPPQGYLSLSLAGDRSVQERRGKARAEIDGGRRMPQLRYLLQNVSVPPMRKELHTALSPAARACFKNGKPTPRQEEAIKVALETPDVALIIGPPGTGKTQVIAALERRIAELGEHENVQHQVLISSFQHDAVENALHRTEVFGLPGIKVGGRKSAEGNDRIEHWCKSTRAAVEANLAAYESGEPYLAKLQRLRESIATLRLSALDPERRRTELDQLMDCLQALATSRSGVRISSNLMEDWRAYVAQTPVAGRRNRQETALLSRKVRGLRVTPAAFADDGRERLLDLIATCEWLGGMPEPLLAKLHTLSAHRQADAMPWSALHEAKDALLDALTDYRPRGVKNRLDARGLSLLNAIEAGIEDRLKASRLGKAGVLMRYRDALALDPVRAADTVREYAMIVGATCQQAASMSMANLKSLSGIAGTGITFNSVIVDEAARANPLDLFIPMSMAQRRIVLVGDHRQLPHLLEPEVEEEVARVHDLSDEQREAYKTSLFKRLRDQLEAREQQDNVQRVVMLDVQFRMHEVLGDFVSGEFYEKEGLDPVKSGRPASAFRSNVPGHEHRVCGWIDVPAGDGPSRETRAGLPSWRRTSEAIRTAHEAVRLLDLCGDEVSVGVITFYSAQRDEIFRQLMCSGHARRDDETREWVIDEKYRTTRDGEERFRVGTVDAFQGKEFDIVLLSVVRSNRQVLDAGGAGGEAFERGANKKYGHLRLSNRMNVAMSRQRSLLIAIGDRAMAECDGAGEAVPALSAFLQLCKGEHGHVL</sequence>
<dbReference type="CDD" id="cd18808">
    <property type="entry name" value="SF1_C_Upf1"/>
    <property type="match status" value="1"/>
</dbReference>
<gene>
    <name evidence="3" type="ORF">AWB78_05822</name>
</gene>
<dbReference type="PANTHER" id="PTHR10887:SF495">
    <property type="entry name" value="HELICASE SENATAXIN ISOFORM X1-RELATED"/>
    <property type="match status" value="1"/>
</dbReference>
<evidence type="ECO:0000259" key="1">
    <source>
        <dbReference type="Pfam" id="PF13086"/>
    </source>
</evidence>
<keyword evidence="4" id="KW-1185">Reference proteome</keyword>
<evidence type="ECO:0000259" key="2">
    <source>
        <dbReference type="Pfam" id="PF13087"/>
    </source>
</evidence>
<dbReference type="Gene3D" id="3.40.50.300">
    <property type="entry name" value="P-loop containing nucleotide triphosphate hydrolases"/>
    <property type="match status" value="2"/>
</dbReference>